<reference evidence="6" key="1">
    <citation type="submission" date="2013-07" db="EMBL/GenBank/DDBJ databases">
        <authorList>
            <person name="Geib S."/>
        </authorList>
    </citation>
    <scope>NUCLEOTIDE SEQUENCE</scope>
</reference>
<accession>W8B087</accession>
<proteinExistence type="evidence at transcript level"/>
<evidence type="ECO:0000313" key="6">
    <source>
        <dbReference type="EMBL" id="JAB94470.1"/>
    </source>
</evidence>
<evidence type="ECO:0000256" key="3">
    <source>
        <dbReference type="ARBA" id="ARBA00022842"/>
    </source>
</evidence>
<dbReference type="EMBL" id="GAMC01012085">
    <property type="protein sequence ID" value="JAB94470.1"/>
    <property type="molecule type" value="mRNA"/>
</dbReference>
<dbReference type="PROSITE" id="PS51705">
    <property type="entry name" value="G_HFLX"/>
    <property type="match status" value="1"/>
</dbReference>
<keyword evidence="4" id="KW-0342">GTP-binding</keyword>
<feature type="domain" description="Hflx-type G" evidence="5">
    <location>
        <begin position="310"/>
        <end position="479"/>
    </location>
</feature>
<reference evidence="6" key="2">
    <citation type="journal article" date="2014" name="BMC Genomics">
        <title>A genomic perspective to assessing quality of mass-reared SIT flies used in Mediterranean fruit fly (Ceratitis capitata) eradication in California.</title>
        <authorList>
            <person name="Calla B."/>
            <person name="Hall B."/>
            <person name="Hou S."/>
            <person name="Geib S.M."/>
        </authorList>
    </citation>
    <scope>NUCLEOTIDE SEQUENCE</scope>
</reference>
<dbReference type="FunFam" id="3.40.50.300:FF:000886">
    <property type="entry name" value="Putative GTP-binding protein 6"/>
    <property type="match status" value="1"/>
</dbReference>
<evidence type="ECO:0000256" key="1">
    <source>
        <dbReference type="ARBA" id="ARBA00022723"/>
    </source>
</evidence>
<dbReference type="AlphaFoldDB" id="W8B087"/>
<dbReference type="InterPro" id="IPR027417">
    <property type="entry name" value="P-loop_NTPase"/>
</dbReference>
<dbReference type="Pfam" id="PF16360">
    <property type="entry name" value="GTP-bdg_M"/>
    <property type="match status" value="1"/>
</dbReference>
<name>W8B087_CERCA</name>
<dbReference type="OrthoDB" id="10268034at2759"/>
<dbReference type="GO" id="GO:0005525">
    <property type="term" value="F:GTP binding"/>
    <property type="evidence" value="ECO:0007669"/>
    <property type="project" value="UniProtKB-KW"/>
</dbReference>
<dbReference type="InterPro" id="IPR006073">
    <property type="entry name" value="GTP-bd"/>
</dbReference>
<dbReference type="InterPro" id="IPR032305">
    <property type="entry name" value="GTP-bd_M"/>
</dbReference>
<dbReference type="NCBIfam" id="TIGR03156">
    <property type="entry name" value="GTP_HflX"/>
    <property type="match status" value="1"/>
</dbReference>
<gene>
    <name evidence="6" type="primary">GTPB6</name>
</gene>
<dbReference type="FunFam" id="3.40.50.11060:FF:000004">
    <property type="entry name" value="AGAP003969-PA"/>
    <property type="match status" value="1"/>
</dbReference>
<dbReference type="GO" id="GO:0005737">
    <property type="term" value="C:cytoplasm"/>
    <property type="evidence" value="ECO:0007669"/>
    <property type="project" value="TreeGrafter"/>
</dbReference>
<dbReference type="PANTHER" id="PTHR10229:SF0">
    <property type="entry name" value="GTP-BINDING PROTEIN 6-RELATED"/>
    <property type="match status" value="1"/>
</dbReference>
<dbReference type="Gene3D" id="3.40.50.11060">
    <property type="entry name" value="GTPase HflX, N-terminal domain"/>
    <property type="match status" value="1"/>
</dbReference>
<dbReference type="InterPro" id="IPR025121">
    <property type="entry name" value="GTPase_HflX_N"/>
</dbReference>
<evidence type="ECO:0000256" key="4">
    <source>
        <dbReference type="ARBA" id="ARBA00023134"/>
    </source>
</evidence>
<dbReference type="InterPro" id="IPR030394">
    <property type="entry name" value="G_HFLX_dom"/>
</dbReference>
<sequence>MCSKNIANVFIRRVFNTYRNSNGNTFLSGKSLFTNFHPLNSNFPIRCKYIQHKGVKGIRSKKSAYEAISKVDNQSDSKFYGGFEDGNSDESLNLNDNAYEELASSAMHISAPSSTQNVFVIQPYVKWGGERNTLSTPDDQLEEAKALIGSLPNWRVGYAIKVPLETLNRKALFGSGKIEEIKQLLQELNAQDSFSCLFISKSTLTFVQKRYLEETFKLPILDRYSVVIQILRLHATSAEARLQVAMAEIPYIWSQAKDANPTLSRKQGYMFTDTQREMLKTRERKLKLQLDRIRDHRRLLRNKRKQKNFPVIAVVGYTNAGKTSLIKALTQEQNMQPRNQLFATLDVTAHAGILPCNLEVIYMDTVGFMSDLPTGLIECFVATLEDAMLADIILHVQDVSHRCKQAQQQHVMTTLETLKNTISTTEKMPPVINVGNKVDLISSLMSPQTPSDTHYVSSTQQIGLKDLLIDIEKQILAVTGRRRVTMRVRNGGPEVAWLYKNTAVTNVRADEISAEYLLMTVVISELTMQQFKREFLSVNQ</sequence>
<dbReference type="SUPFAM" id="SSF52540">
    <property type="entry name" value="P-loop containing nucleoside triphosphate hydrolases"/>
    <property type="match status" value="1"/>
</dbReference>
<dbReference type="InterPro" id="IPR016496">
    <property type="entry name" value="GTPase_HflX"/>
</dbReference>
<dbReference type="GO" id="GO:0043022">
    <property type="term" value="F:ribosome binding"/>
    <property type="evidence" value="ECO:0007669"/>
    <property type="project" value="TreeGrafter"/>
</dbReference>
<dbReference type="PANTHER" id="PTHR10229">
    <property type="entry name" value="GTP-BINDING PROTEIN HFLX"/>
    <property type="match status" value="1"/>
</dbReference>
<keyword evidence="2" id="KW-0547">Nucleotide-binding</keyword>
<organism evidence="6">
    <name type="scientific">Ceratitis capitata</name>
    <name type="common">Mediterranean fruit fly</name>
    <name type="synonym">Tephritis capitata</name>
    <dbReference type="NCBI Taxonomy" id="7213"/>
    <lineage>
        <taxon>Eukaryota</taxon>
        <taxon>Metazoa</taxon>
        <taxon>Ecdysozoa</taxon>
        <taxon>Arthropoda</taxon>
        <taxon>Hexapoda</taxon>
        <taxon>Insecta</taxon>
        <taxon>Pterygota</taxon>
        <taxon>Neoptera</taxon>
        <taxon>Endopterygota</taxon>
        <taxon>Diptera</taxon>
        <taxon>Brachycera</taxon>
        <taxon>Muscomorpha</taxon>
        <taxon>Tephritoidea</taxon>
        <taxon>Tephritidae</taxon>
        <taxon>Ceratitis</taxon>
        <taxon>Ceratitis</taxon>
    </lineage>
</organism>
<dbReference type="GO" id="GO:0046872">
    <property type="term" value="F:metal ion binding"/>
    <property type="evidence" value="ECO:0007669"/>
    <property type="project" value="UniProtKB-KW"/>
</dbReference>
<dbReference type="CDD" id="cd01878">
    <property type="entry name" value="HflX"/>
    <property type="match status" value="1"/>
</dbReference>
<dbReference type="Pfam" id="PF01926">
    <property type="entry name" value="MMR_HSR1"/>
    <property type="match status" value="1"/>
</dbReference>
<evidence type="ECO:0000259" key="5">
    <source>
        <dbReference type="PROSITE" id="PS51705"/>
    </source>
</evidence>
<protein>
    <submittedName>
        <fullName evidence="6">Putative GTP-binding protein 6</fullName>
    </submittedName>
</protein>
<dbReference type="Gene3D" id="3.40.50.300">
    <property type="entry name" value="P-loop containing nucleotide triphosphate hydrolases"/>
    <property type="match status" value="1"/>
</dbReference>
<keyword evidence="1" id="KW-0479">Metal-binding</keyword>
<keyword evidence="3" id="KW-0460">Magnesium</keyword>
<evidence type="ECO:0000256" key="2">
    <source>
        <dbReference type="ARBA" id="ARBA00022741"/>
    </source>
</evidence>
<dbReference type="Pfam" id="PF13167">
    <property type="entry name" value="GTP-bdg_N"/>
    <property type="match status" value="1"/>
</dbReference>
<dbReference type="InterPro" id="IPR042108">
    <property type="entry name" value="GTPase_HflX_N_sf"/>
</dbReference>